<feature type="binding site" evidence="5 7">
    <location>
        <position position="137"/>
    </location>
    <ligand>
        <name>substrate</name>
    </ligand>
</feature>
<dbReference type="Pfam" id="PF01168">
    <property type="entry name" value="Ala_racemase_N"/>
    <property type="match status" value="1"/>
</dbReference>
<dbReference type="eggNOG" id="COG0787">
    <property type="taxonomic scope" value="Bacteria"/>
</dbReference>
<feature type="active site" description="Proton acceptor; specific for D-alanine" evidence="5">
    <location>
        <position position="38"/>
    </location>
</feature>
<dbReference type="AlphaFoldDB" id="Q01PW3"/>
<evidence type="ECO:0000256" key="1">
    <source>
        <dbReference type="ARBA" id="ARBA00000316"/>
    </source>
</evidence>
<proteinExistence type="inferred from homology"/>
<feature type="modified residue" description="N6-(pyridoxal phosphate)lysine" evidence="5 6">
    <location>
        <position position="38"/>
    </location>
</feature>
<dbReference type="InterPro" id="IPR001608">
    <property type="entry name" value="Ala_racemase_N"/>
</dbReference>
<dbReference type="UniPathway" id="UPA00042">
    <property type="reaction ID" value="UER00497"/>
</dbReference>
<dbReference type="GO" id="GO:0030632">
    <property type="term" value="P:D-alanine biosynthetic process"/>
    <property type="evidence" value="ECO:0007669"/>
    <property type="project" value="UniProtKB-UniRule"/>
</dbReference>
<dbReference type="SUPFAM" id="SSF50621">
    <property type="entry name" value="Alanine racemase C-terminal domain-like"/>
    <property type="match status" value="1"/>
</dbReference>
<gene>
    <name evidence="9" type="ordered locus">Acid_7398</name>
</gene>
<dbReference type="InterPro" id="IPR000821">
    <property type="entry name" value="Ala_racemase"/>
</dbReference>
<dbReference type="PANTHER" id="PTHR30511:SF0">
    <property type="entry name" value="ALANINE RACEMASE, CATABOLIC-RELATED"/>
    <property type="match status" value="1"/>
</dbReference>
<dbReference type="InterPro" id="IPR011079">
    <property type="entry name" value="Ala_racemase_C"/>
</dbReference>
<dbReference type="Pfam" id="PF00842">
    <property type="entry name" value="Ala_racemase_C"/>
    <property type="match status" value="1"/>
</dbReference>
<sequence>MFAPFRSYVLVSREQIARNYRNVRHVAGPRTEVAGVVKADAYGHGALEVSRVLLAEGARWLAVSSVEEAVHLREGGIRDARILVMGGFLPYEANSVVDFDLTPAVHSLSQIRDIDRLAASAGKPLPYHLKIDSGMGRLGTRAAAAEILATLADSRHASLEGLMTHFASAADYTSPQTAEQTAYFEAICGTLRAAGVTAPYLHTSSTIAIGYGRNSPAYTLVRAGHALYGYVSPARGEAPPQLLNVKPALTWKAKLLAVKDIPEGALVGYGGSFRAPRAMRIGILGAGYADGMFHRLSNRGKVIADGKLTAIIGTVSMDLTTIDLSHTAALGPGDEVTLLGVEGDASLDAQQIAKVAGTISYNILCSISSRVHRVYI</sequence>
<dbReference type="GO" id="GO:0008784">
    <property type="term" value="F:alanine racemase activity"/>
    <property type="evidence" value="ECO:0007669"/>
    <property type="project" value="UniProtKB-UniRule"/>
</dbReference>
<comment type="cofactor">
    <cofactor evidence="2 5 6">
        <name>pyridoxal 5'-phosphate</name>
        <dbReference type="ChEBI" id="CHEBI:597326"/>
    </cofactor>
</comment>
<dbReference type="CDD" id="cd00430">
    <property type="entry name" value="PLPDE_III_AR"/>
    <property type="match status" value="1"/>
</dbReference>
<evidence type="ECO:0000256" key="2">
    <source>
        <dbReference type="ARBA" id="ARBA00001933"/>
    </source>
</evidence>
<dbReference type="InterPro" id="IPR020622">
    <property type="entry name" value="Ala_racemase_pyridoxalP-BS"/>
</dbReference>
<evidence type="ECO:0000313" key="9">
    <source>
        <dbReference type="EMBL" id="ABJ88307.1"/>
    </source>
</evidence>
<comment type="catalytic activity">
    <reaction evidence="1 5">
        <text>L-alanine = D-alanine</text>
        <dbReference type="Rhea" id="RHEA:20249"/>
        <dbReference type="ChEBI" id="CHEBI:57416"/>
        <dbReference type="ChEBI" id="CHEBI:57972"/>
        <dbReference type="EC" id="5.1.1.1"/>
    </reaction>
</comment>
<organism evidence="9">
    <name type="scientific">Solibacter usitatus (strain Ellin6076)</name>
    <dbReference type="NCBI Taxonomy" id="234267"/>
    <lineage>
        <taxon>Bacteria</taxon>
        <taxon>Pseudomonadati</taxon>
        <taxon>Acidobacteriota</taxon>
        <taxon>Terriglobia</taxon>
        <taxon>Bryobacterales</taxon>
        <taxon>Solibacteraceae</taxon>
        <taxon>Candidatus Solibacter</taxon>
    </lineage>
</organism>
<dbReference type="Gene3D" id="3.20.20.10">
    <property type="entry name" value="Alanine racemase"/>
    <property type="match status" value="1"/>
</dbReference>
<evidence type="ECO:0000256" key="3">
    <source>
        <dbReference type="ARBA" id="ARBA00022898"/>
    </source>
</evidence>
<dbReference type="GO" id="GO:0030170">
    <property type="term" value="F:pyridoxal phosphate binding"/>
    <property type="evidence" value="ECO:0007669"/>
    <property type="project" value="UniProtKB-UniRule"/>
</dbReference>
<dbReference type="NCBIfam" id="TIGR00492">
    <property type="entry name" value="alr"/>
    <property type="match status" value="1"/>
</dbReference>
<evidence type="ECO:0000256" key="6">
    <source>
        <dbReference type="PIRSR" id="PIRSR600821-50"/>
    </source>
</evidence>
<dbReference type="EMBL" id="CP000473">
    <property type="protein sequence ID" value="ABJ88307.1"/>
    <property type="molecule type" value="Genomic_DNA"/>
</dbReference>
<dbReference type="EC" id="5.1.1.1" evidence="5"/>
<evidence type="ECO:0000259" key="8">
    <source>
        <dbReference type="SMART" id="SM01005"/>
    </source>
</evidence>
<dbReference type="HAMAP" id="MF_01201">
    <property type="entry name" value="Ala_racemase"/>
    <property type="match status" value="1"/>
</dbReference>
<dbReference type="InterPro" id="IPR009006">
    <property type="entry name" value="Ala_racemase/Decarboxylase_C"/>
</dbReference>
<evidence type="ECO:0000256" key="7">
    <source>
        <dbReference type="PIRSR" id="PIRSR600821-52"/>
    </source>
</evidence>
<evidence type="ECO:0000256" key="5">
    <source>
        <dbReference type="HAMAP-Rule" id="MF_01201"/>
    </source>
</evidence>
<accession>Q01PW3</accession>
<feature type="domain" description="Alanine racemase C-terminal" evidence="8">
    <location>
        <begin position="248"/>
        <end position="376"/>
    </location>
</feature>
<dbReference type="InterPro" id="IPR029066">
    <property type="entry name" value="PLP-binding_barrel"/>
</dbReference>
<feature type="binding site" evidence="5 7">
    <location>
        <position position="317"/>
    </location>
    <ligand>
        <name>substrate</name>
    </ligand>
</feature>
<dbReference type="SMART" id="SM01005">
    <property type="entry name" value="Ala_racemase_C"/>
    <property type="match status" value="1"/>
</dbReference>
<dbReference type="PANTHER" id="PTHR30511">
    <property type="entry name" value="ALANINE RACEMASE"/>
    <property type="match status" value="1"/>
</dbReference>
<name>Q01PW3_SOLUE</name>
<dbReference type="KEGG" id="sus:Acid_7398"/>
<protein>
    <recommendedName>
        <fullName evidence="5">Alanine racemase</fullName>
        <ecNumber evidence="5">5.1.1.1</ecNumber>
    </recommendedName>
</protein>
<dbReference type="SUPFAM" id="SSF51419">
    <property type="entry name" value="PLP-binding barrel"/>
    <property type="match status" value="1"/>
</dbReference>
<dbReference type="PROSITE" id="PS00395">
    <property type="entry name" value="ALANINE_RACEMASE"/>
    <property type="match status" value="1"/>
</dbReference>
<dbReference type="GO" id="GO:0005829">
    <property type="term" value="C:cytosol"/>
    <property type="evidence" value="ECO:0007669"/>
    <property type="project" value="TreeGrafter"/>
</dbReference>
<dbReference type="HOGENOM" id="CLU_028393_2_2_0"/>
<dbReference type="STRING" id="234267.Acid_7398"/>
<keyword evidence="3 5" id="KW-0663">Pyridoxal phosphate</keyword>
<keyword evidence="4 5" id="KW-0413">Isomerase</keyword>
<dbReference type="FunCoup" id="Q01PW3">
    <property type="interactions" value="411"/>
</dbReference>
<evidence type="ECO:0000256" key="4">
    <source>
        <dbReference type="ARBA" id="ARBA00023235"/>
    </source>
</evidence>
<dbReference type="InParanoid" id="Q01PW3"/>
<dbReference type="Gene3D" id="2.40.37.10">
    <property type="entry name" value="Lyase, Ornithine Decarboxylase, Chain A, domain 1"/>
    <property type="match status" value="1"/>
</dbReference>
<feature type="active site" description="Proton acceptor; specific for L-alanine" evidence="5">
    <location>
        <position position="269"/>
    </location>
</feature>
<comment type="pathway">
    <text evidence="5">Amino-acid biosynthesis; D-alanine biosynthesis; D-alanine from L-alanine: step 1/1.</text>
</comment>
<dbReference type="FunFam" id="3.20.20.10:FF:000002">
    <property type="entry name" value="Alanine racemase"/>
    <property type="match status" value="1"/>
</dbReference>
<reference evidence="9" key="1">
    <citation type="submission" date="2006-10" db="EMBL/GenBank/DDBJ databases">
        <title>Complete sequence of Solibacter usitatus Ellin6076.</title>
        <authorList>
            <consortium name="US DOE Joint Genome Institute"/>
            <person name="Copeland A."/>
            <person name="Lucas S."/>
            <person name="Lapidus A."/>
            <person name="Barry K."/>
            <person name="Detter J.C."/>
            <person name="Glavina del Rio T."/>
            <person name="Hammon N."/>
            <person name="Israni S."/>
            <person name="Dalin E."/>
            <person name="Tice H."/>
            <person name="Pitluck S."/>
            <person name="Thompson L.S."/>
            <person name="Brettin T."/>
            <person name="Bruce D."/>
            <person name="Han C."/>
            <person name="Tapia R."/>
            <person name="Gilna P."/>
            <person name="Schmutz J."/>
            <person name="Larimer F."/>
            <person name="Land M."/>
            <person name="Hauser L."/>
            <person name="Kyrpides N."/>
            <person name="Mikhailova N."/>
            <person name="Janssen P.H."/>
            <person name="Kuske C.R."/>
            <person name="Richardson P."/>
        </authorList>
    </citation>
    <scope>NUCLEOTIDE SEQUENCE</scope>
    <source>
        <strain evidence="9">Ellin6076</strain>
    </source>
</reference>
<dbReference type="PRINTS" id="PR00992">
    <property type="entry name" value="ALARACEMASE"/>
</dbReference>
<comment type="function">
    <text evidence="5">Catalyzes the interconversion of L-alanine and D-alanine. May also act on other amino acids.</text>
</comment>
<comment type="similarity">
    <text evidence="5">Belongs to the alanine racemase family.</text>
</comment>